<accession>A0A432WM70</accession>
<keyword evidence="1" id="KW-0812">Transmembrane</keyword>
<feature type="transmembrane region" description="Helical" evidence="1">
    <location>
        <begin position="81"/>
        <end position="102"/>
    </location>
</feature>
<feature type="transmembrane region" description="Helical" evidence="1">
    <location>
        <begin position="46"/>
        <end position="69"/>
    </location>
</feature>
<reference evidence="2 3" key="1">
    <citation type="journal article" date="2011" name="Front. Microbiol.">
        <title>Genomic signatures of strain selection and enhancement in Bacillus atrophaeus var. globigii, a historical biowarfare simulant.</title>
        <authorList>
            <person name="Gibbons H.S."/>
            <person name="Broomall S.M."/>
            <person name="McNew L.A."/>
            <person name="Daligault H."/>
            <person name="Chapman C."/>
            <person name="Bruce D."/>
            <person name="Karavis M."/>
            <person name="Krepps M."/>
            <person name="McGregor P.A."/>
            <person name="Hong C."/>
            <person name="Park K.H."/>
            <person name="Akmal A."/>
            <person name="Feldman A."/>
            <person name="Lin J.S."/>
            <person name="Chang W.E."/>
            <person name="Higgs B.W."/>
            <person name="Demirev P."/>
            <person name="Lindquist J."/>
            <person name="Liem A."/>
            <person name="Fochler E."/>
            <person name="Read T.D."/>
            <person name="Tapia R."/>
            <person name="Johnson S."/>
            <person name="Bishop-Lilly K.A."/>
            <person name="Detter C."/>
            <person name="Han C."/>
            <person name="Sozhamannan S."/>
            <person name="Rosenzweig C.N."/>
            <person name="Skowronski E.W."/>
        </authorList>
    </citation>
    <scope>NUCLEOTIDE SEQUENCE [LARGE SCALE GENOMIC DNA]</scope>
    <source>
        <strain evidence="2 3">Y4G10-17</strain>
    </source>
</reference>
<keyword evidence="3" id="KW-1185">Reference proteome</keyword>
<sequence length="191" mass="20760">MGSGLTTEQELKIENSRQLTNVALILLPAIGVVAGLILQFRNVGNVFWWLAGASAILCAISIYLGGLGISRLRREKPSRISPFNGQAVLVTIGFLLLLSTYFSTGDDKQNNIQEQLIVISRDIGLLQGKLQTFEGEVSSISSGLMQLDSKFANSEFIVKASLDDLGRGMCEITEQVEEIQTALDKLTPAEE</sequence>
<gene>
    <name evidence="2" type="ORF">CWE14_02475</name>
</gene>
<evidence type="ECO:0000313" key="3">
    <source>
        <dbReference type="Proteomes" id="UP000287823"/>
    </source>
</evidence>
<evidence type="ECO:0000313" key="2">
    <source>
        <dbReference type="EMBL" id="RUO34883.1"/>
    </source>
</evidence>
<proteinExistence type="predicted"/>
<dbReference type="Proteomes" id="UP000287823">
    <property type="component" value="Unassembled WGS sequence"/>
</dbReference>
<dbReference type="RefSeq" id="WP_126797921.1">
    <property type="nucleotide sequence ID" value="NZ_PIPO01000001.1"/>
</dbReference>
<feature type="transmembrane region" description="Helical" evidence="1">
    <location>
        <begin position="21"/>
        <end position="40"/>
    </location>
</feature>
<dbReference type="AlphaFoldDB" id="A0A432WM70"/>
<name>A0A432WM70_9GAMM</name>
<keyword evidence="1" id="KW-0472">Membrane</keyword>
<evidence type="ECO:0000256" key="1">
    <source>
        <dbReference type="SAM" id="Phobius"/>
    </source>
</evidence>
<comment type="caution">
    <text evidence="2">The sequence shown here is derived from an EMBL/GenBank/DDBJ whole genome shotgun (WGS) entry which is preliminary data.</text>
</comment>
<organism evidence="2 3">
    <name type="scientific">Aliidiomarina soli</name>
    <dbReference type="NCBI Taxonomy" id="1928574"/>
    <lineage>
        <taxon>Bacteria</taxon>
        <taxon>Pseudomonadati</taxon>
        <taxon>Pseudomonadota</taxon>
        <taxon>Gammaproteobacteria</taxon>
        <taxon>Alteromonadales</taxon>
        <taxon>Idiomarinaceae</taxon>
        <taxon>Aliidiomarina</taxon>
    </lineage>
</organism>
<dbReference type="EMBL" id="PIPO01000001">
    <property type="protein sequence ID" value="RUO34883.1"/>
    <property type="molecule type" value="Genomic_DNA"/>
</dbReference>
<keyword evidence="1" id="KW-1133">Transmembrane helix</keyword>
<protein>
    <submittedName>
        <fullName evidence="2">Uncharacterized protein</fullName>
    </submittedName>
</protein>